<dbReference type="AlphaFoldDB" id="A0A1M5FAK3"/>
<dbReference type="OrthoDB" id="1394134at2"/>
<gene>
    <name evidence="1" type="ORF">SAMN05444483_103103</name>
</gene>
<dbReference type="STRING" id="1073325.SAMN05444483_103103"/>
<dbReference type="PROSITE" id="PS51257">
    <property type="entry name" value="PROKAR_LIPOPROTEIN"/>
    <property type="match status" value="1"/>
</dbReference>
<dbReference type="Proteomes" id="UP000183945">
    <property type="component" value="Unassembled WGS sequence"/>
</dbReference>
<accession>A0A1M5FAK3</accession>
<sequence>MEKIRCYLAFIVVLLLLIAGCSEEREGLENKDDSAEYITLEFGAMLNELVNQEMSKNYFSEVPNCDNGAAPLVARLTLNINGGTNKTIEVTILSNGTNFYTDYSEELEIPVAVSDDGDDSNDFSTVNLSEFLIYDGDPNTNGNLIWVAPTGEGELAGYVENPLPLDIIVRPGTKKYVEVEVLCFDRRMLKEYGYMFFDLIPEKLYELCFFANYCDSSGRHYPGSYGLDLFLEDEQGFRTQLYNSSLTMTEVAQNDDGDYFAKALCLVVPGPPAGVADDEEYLFYSVVPKDWEMVYGDIDNAVMEEEGLSWNDIKGLFNDDGETSEYMHIFINCKEDTSECGEFEAISETPYAGLIPKDPVDYFEIVNYLDGIIYSFSQGELCLEAEDEEACIEQFNNLIPEGGFVISCLPAGCYTFIRHQTAGVNELVTTDEELLEFLGSIDSKADALLLALANDYYWTENDIENGAIKETCDGAYELIASKIVSSCVPLQISRFHLRITTSGEIIILDEQVIEYEENLCI</sequence>
<protein>
    <submittedName>
        <fullName evidence="1">Uncharacterized protein</fullName>
    </submittedName>
</protein>
<dbReference type="EMBL" id="FQVT01000003">
    <property type="protein sequence ID" value="SHF88640.1"/>
    <property type="molecule type" value="Genomic_DNA"/>
</dbReference>
<organism evidence="1 2">
    <name type="scientific">Salegentibacter echinorum</name>
    <dbReference type="NCBI Taxonomy" id="1073325"/>
    <lineage>
        <taxon>Bacteria</taxon>
        <taxon>Pseudomonadati</taxon>
        <taxon>Bacteroidota</taxon>
        <taxon>Flavobacteriia</taxon>
        <taxon>Flavobacteriales</taxon>
        <taxon>Flavobacteriaceae</taxon>
        <taxon>Salegentibacter</taxon>
    </lineage>
</organism>
<proteinExistence type="predicted"/>
<reference evidence="2" key="1">
    <citation type="submission" date="2016-11" db="EMBL/GenBank/DDBJ databases">
        <authorList>
            <person name="Varghese N."/>
            <person name="Submissions S."/>
        </authorList>
    </citation>
    <scope>NUCLEOTIDE SEQUENCE [LARGE SCALE GENOMIC DNA]</scope>
    <source>
        <strain evidence="2">DSM 24579</strain>
    </source>
</reference>
<evidence type="ECO:0000313" key="2">
    <source>
        <dbReference type="Proteomes" id="UP000183945"/>
    </source>
</evidence>
<name>A0A1M5FAK3_SALEC</name>
<dbReference type="RefSeq" id="WP_072877937.1">
    <property type="nucleotide sequence ID" value="NZ_FQVT01000003.1"/>
</dbReference>
<keyword evidence="2" id="KW-1185">Reference proteome</keyword>
<evidence type="ECO:0000313" key="1">
    <source>
        <dbReference type="EMBL" id="SHF88640.1"/>
    </source>
</evidence>